<dbReference type="Proteomes" id="UP000561438">
    <property type="component" value="Unassembled WGS sequence"/>
</dbReference>
<evidence type="ECO:0000313" key="9">
    <source>
        <dbReference type="Proteomes" id="UP000561438"/>
    </source>
</evidence>
<dbReference type="HAMAP" id="MF_01161">
    <property type="entry name" value="tRNA_Ile_lys_synt"/>
    <property type="match status" value="1"/>
</dbReference>
<comment type="catalytic activity">
    <reaction evidence="5 6">
        <text>cytidine(34) in tRNA(Ile2) + L-lysine + ATP = lysidine(34) in tRNA(Ile2) + AMP + diphosphate + H(+)</text>
        <dbReference type="Rhea" id="RHEA:43744"/>
        <dbReference type="Rhea" id="RHEA-COMP:10625"/>
        <dbReference type="Rhea" id="RHEA-COMP:10670"/>
        <dbReference type="ChEBI" id="CHEBI:15378"/>
        <dbReference type="ChEBI" id="CHEBI:30616"/>
        <dbReference type="ChEBI" id="CHEBI:32551"/>
        <dbReference type="ChEBI" id="CHEBI:33019"/>
        <dbReference type="ChEBI" id="CHEBI:82748"/>
        <dbReference type="ChEBI" id="CHEBI:83665"/>
        <dbReference type="ChEBI" id="CHEBI:456215"/>
        <dbReference type="EC" id="6.3.4.19"/>
    </reaction>
</comment>
<dbReference type="GO" id="GO:0005524">
    <property type="term" value="F:ATP binding"/>
    <property type="evidence" value="ECO:0007669"/>
    <property type="project" value="UniProtKB-UniRule"/>
</dbReference>
<protein>
    <recommendedName>
        <fullName evidence="6">tRNA(Ile)-lysidine synthase</fullName>
        <ecNumber evidence="6">6.3.4.19</ecNumber>
    </recommendedName>
    <alternativeName>
        <fullName evidence="6">tRNA(Ile)-2-lysyl-cytidine synthase</fullName>
    </alternativeName>
    <alternativeName>
        <fullName evidence="6">tRNA(Ile)-lysidine synthetase</fullName>
    </alternativeName>
</protein>
<dbReference type="EC" id="6.3.4.19" evidence="6"/>
<feature type="binding site" evidence="6">
    <location>
        <begin position="2"/>
        <end position="7"/>
    </location>
    <ligand>
        <name>ATP</name>
        <dbReference type="ChEBI" id="CHEBI:30616"/>
    </ligand>
</feature>
<evidence type="ECO:0000256" key="3">
    <source>
        <dbReference type="ARBA" id="ARBA00022741"/>
    </source>
</evidence>
<keyword evidence="6" id="KW-0963">Cytoplasm</keyword>
<keyword evidence="9" id="KW-1185">Reference proteome</keyword>
<evidence type="ECO:0000313" key="8">
    <source>
        <dbReference type="EMBL" id="NVD44976.1"/>
    </source>
</evidence>
<name>A0A850H2S0_9SPHN</name>
<dbReference type="PANTHER" id="PTHR43033:SF1">
    <property type="entry name" value="TRNA(ILE)-LYSIDINE SYNTHASE-RELATED"/>
    <property type="match status" value="1"/>
</dbReference>
<evidence type="ECO:0000259" key="7">
    <source>
        <dbReference type="Pfam" id="PF01171"/>
    </source>
</evidence>
<dbReference type="InterPro" id="IPR012795">
    <property type="entry name" value="tRNA_Ile_lys_synt_N"/>
</dbReference>
<dbReference type="GO" id="GO:0032267">
    <property type="term" value="F:tRNA(Ile)-lysidine synthase activity"/>
    <property type="evidence" value="ECO:0007669"/>
    <property type="project" value="UniProtKB-EC"/>
</dbReference>
<keyword evidence="4 6" id="KW-0067">ATP-binding</keyword>
<comment type="subcellular location">
    <subcellularLocation>
        <location evidence="6">Cytoplasm</location>
    </subcellularLocation>
</comment>
<reference evidence="8 9" key="1">
    <citation type="submission" date="2020-06" db="EMBL/GenBank/DDBJ databases">
        <title>Altererythrobacter sp. HHU K3-1.</title>
        <authorList>
            <person name="Zhang D."/>
            <person name="Xue H."/>
        </authorList>
    </citation>
    <scope>NUCLEOTIDE SEQUENCE [LARGE SCALE GENOMIC DNA]</scope>
    <source>
        <strain evidence="8 9">HHU K3-1</strain>
    </source>
</reference>
<organism evidence="8 9">
    <name type="scientific">Qipengyuania atrilutea</name>
    <dbReference type="NCBI Taxonomy" id="2744473"/>
    <lineage>
        <taxon>Bacteria</taxon>
        <taxon>Pseudomonadati</taxon>
        <taxon>Pseudomonadota</taxon>
        <taxon>Alphaproteobacteria</taxon>
        <taxon>Sphingomonadales</taxon>
        <taxon>Erythrobacteraceae</taxon>
        <taxon>Qipengyuania</taxon>
    </lineage>
</organism>
<evidence type="ECO:0000256" key="1">
    <source>
        <dbReference type="ARBA" id="ARBA00022598"/>
    </source>
</evidence>
<dbReference type="NCBIfam" id="TIGR02432">
    <property type="entry name" value="lysidine_TilS_N"/>
    <property type="match status" value="1"/>
</dbReference>
<comment type="domain">
    <text evidence="6">The N-terminal region contains the highly conserved SGGXDS motif, predicted to be a P-loop motif involved in ATP binding.</text>
</comment>
<dbReference type="PANTHER" id="PTHR43033">
    <property type="entry name" value="TRNA(ILE)-LYSIDINE SYNTHASE-RELATED"/>
    <property type="match status" value="1"/>
</dbReference>
<keyword evidence="2 6" id="KW-0819">tRNA processing</keyword>
<dbReference type="InterPro" id="IPR011063">
    <property type="entry name" value="TilS/TtcA_N"/>
</dbReference>
<gene>
    <name evidence="6 8" type="primary">tilS</name>
    <name evidence="8" type="ORF">HUV48_08065</name>
</gene>
<comment type="similarity">
    <text evidence="6">Belongs to the tRNA(Ile)-lysidine synthase family.</text>
</comment>
<sequence>MSGGPDSVALLWLAQRAFPEHVAAATVDHGLREESAAEAAFVADACAALGVPHTMLKVTVGQGNVQSEARRARYAAMADWLESENLSALLTAHHADDQAETLLMRLNRGSGVEGLAGIRARKLVPGTNIPLLRPLLSWRKNELVAVAVESGIGFISDPSNDNPAFDRVRIREALAENDWLDPVAVAQSAAHLAECEAALTSYADAEWAECVSLTEAGAKYRPAGPSVIRKSVVARILTALGGEPRGGQVADLVAALEAGGKRNVAGVLAEARGDIWNFTREPARRTTN</sequence>
<proteinExistence type="inferred from homology"/>
<comment type="function">
    <text evidence="6">Ligates lysine onto the cytidine present at position 34 of the AUA codon-specific tRNA(Ile) that contains the anticodon CAU, in an ATP-dependent manner. Cytidine is converted to lysidine, thus changing the amino acid specificity of the tRNA from methionine to isoleucine.</text>
</comment>
<evidence type="ECO:0000256" key="5">
    <source>
        <dbReference type="ARBA" id="ARBA00048539"/>
    </source>
</evidence>
<evidence type="ECO:0000256" key="4">
    <source>
        <dbReference type="ARBA" id="ARBA00022840"/>
    </source>
</evidence>
<dbReference type="Gene3D" id="3.40.50.620">
    <property type="entry name" value="HUPs"/>
    <property type="match status" value="1"/>
</dbReference>
<comment type="caution">
    <text evidence="8">The sequence shown here is derived from an EMBL/GenBank/DDBJ whole genome shotgun (WGS) entry which is preliminary data.</text>
</comment>
<dbReference type="InterPro" id="IPR012094">
    <property type="entry name" value="tRNA_Ile_lys_synt"/>
</dbReference>
<dbReference type="GO" id="GO:0005737">
    <property type="term" value="C:cytoplasm"/>
    <property type="evidence" value="ECO:0007669"/>
    <property type="project" value="UniProtKB-SubCell"/>
</dbReference>
<dbReference type="EMBL" id="JABWGV010000002">
    <property type="protein sequence ID" value="NVD44976.1"/>
    <property type="molecule type" value="Genomic_DNA"/>
</dbReference>
<evidence type="ECO:0000256" key="2">
    <source>
        <dbReference type="ARBA" id="ARBA00022694"/>
    </source>
</evidence>
<dbReference type="CDD" id="cd01992">
    <property type="entry name" value="TilS_N"/>
    <property type="match status" value="1"/>
</dbReference>
<dbReference type="InterPro" id="IPR014729">
    <property type="entry name" value="Rossmann-like_a/b/a_fold"/>
</dbReference>
<evidence type="ECO:0000256" key="6">
    <source>
        <dbReference type="HAMAP-Rule" id="MF_01161"/>
    </source>
</evidence>
<dbReference type="GO" id="GO:0006400">
    <property type="term" value="P:tRNA modification"/>
    <property type="evidence" value="ECO:0007669"/>
    <property type="project" value="UniProtKB-UniRule"/>
</dbReference>
<feature type="domain" description="tRNA(Ile)-lysidine/2-thiocytidine synthase N-terminal" evidence="7">
    <location>
        <begin position="1"/>
        <end position="172"/>
    </location>
</feature>
<keyword evidence="1 6" id="KW-0436">Ligase</keyword>
<dbReference type="AlphaFoldDB" id="A0A850H2S0"/>
<accession>A0A850H2S0</accession>
<keyword evidence="3 6" id="KW-0547">Nucleotide-binding</keyword>
<dbReference type="Pfam" id="PF01171">
    <property type="entry name" value="ATP_bind_3"/>
    <property type="match status" value="1"/>
</dbReference>
<dbReference type="SUPFAM" id="SSF52402">
    <property type="entry name" value="Adenine nucleotide alpha hydrolases-like"/>
    <property type="match status" value="1"/>
</dbReference>